<feature type="signal peptide" evidence="1">
    <location>
        <begin position="1"/>
        <end position="28"/>
    </location>
</feature>
<comment type="caution">
    <text evidence="2">The sequence shown here is derived from an EMBL/GenBank/DDBJ whole genome shotgun (WGS) entry which is preliminary data.</text>
</comment>
<protein>
    <recommendedName>
        <fullName evidence="4">Pentapeptide repeat-containing protein</fullName>
    </recommendedName>
</protein>
<organism evidence="2 3">
    <name type="scientific">Methyloglobulus morosus KoM1</name>
    <dbReference type="NCBI Taxonomy" id="1116472"/>
    <lineage>
        <taxon>Bacteria</taxon>
        <taxon>Pseudomonadati</taxon>
        <taxon>Pseudomonadota</taxon>
        <taxon>Gammaproteobacteria</taxon>
        <taxon>Methylococcales</taxon>
        <taxon>Methylococcaceae</taxon>
        <taxon>Methyloglobulus</taxon>
    </lineage>
</organism>
<dbReference type="RefSeq" id="WP_023495783.1">
    <property type="nucleotide sequence ID" value="NZ_AYLO01000112.1"/>
</dbReference>
<dbReference type="Gene3D" id="2.160.20.80">
    <property type="entry name" value="E3 ubiquitin-protein ligase SopA"/>
    <property type="match status" value="1"/>
</dbReference>
<dbReference type="EMBL" id="AYLO01000112">
    <property type="protein sequence ID" value="ESS70626.1"/>
    <property type="molecule type" value="Genomic_DNA"/>
</dbReference>
<dbReference type="PANTHER" id="PTHR14136:SF17">
    <property type="entry name" value="BTB_POZ DOMAIN-CONTAINING PROTEIN KCTD9"/>
    <property type="match status" value="1"/>
</dbReference>
<evidence type="ECO:0008006" key="4">
    <source>
        <dbReference type="Google" id="ProtNLM"/>
    </source>
</evidence>
<keyword evidence="1" id="KW-0732">Signal</keyword>
<sequence>MNKRKSKGLMGIVVFAASVLFSGSEALAAKKLDNRIAACYSKQRGLISIIKNGLLPNQNLSNASLINRCTSLNGQLVIWAKNKGSGCSQPIAGDNLVGCNLALPDVKFPASLDLRGINATGATLSNLNLAGFNVTGAAFIAASLNGTINTASEYKFADLRGANLTNADFQSADLKFANFTGATLDNVNFSAANLCGAKFSLASVAGTTAIIGNPVIFWNTNTVCPDNHFAFPNGCIDTMLLNTGDCNAPPSVVPPG</sequence>
<accession>V5DT95</accession>
<reference evidence="2 3" key="1">
    <citation type="journal article" date="2013" name="Genome Announc.">
        <title>Draft Genome Sequence of the Methanotrophic Gammaproteobacterium Methyloglobulus morosus DSM 22980 Strain KoM1.</title>
        <authorList>
            <person name="Poehlein A."/>
            <person name="Deutzmann J.S."/>
            <person name="Daniel R."/>
            <person name="Simeonova D.D."/>
        </authorList>
    </citation>
    <scope>NUCLEOTIDE SEQUENCE [LARGE SCALE GENOMIC DNA]</scope>
    <source>
        <strain evidence="2 3">KoM1</strain>
    </source>
</reference>
<dbReference type="STRING" id="1116472.MGMO_120c00130"/>
<name>V5DT95_9GAMM</name>
<dbReference type="InterPro" id="IPR001646">
    <property type="entry name" value="5peptide_repeat"/>
</dbReference>
<dbReference type="Pfam" id="PF00805">
    <property type="entry name" value="Pentapeptide"/>
    <property type="match status" value="1"/>
</dbReference>
<keyword evidence="3" id="KW-1185">Reference proteome</keyword>
<dbReference type="PANTHER" id="PTHR14136">
    <property type="entry name" value="BTB_POZ DOMAIN-CONTAINING PROTEIN KCTD9"/>
    <property type="match status" value="1"/>
</dbReference>
<dbReference type="OrthoDB" id="9806704at2"/>
<gene>
    <name evidence="2" type="ORF">MGMO_120c00130</name>
</gene>
<evidence type="ECO:0000313" key="3">
    <source>
        <dbReference type="Proteomes" id="UP000017842"/>
    </source>
</evidence>
<proteinExistence type="predicted"/>
<dbReference type="SUPFAM" id="SSF141571">
    <property type="entry name" value="Pentapeptide repeat-like"/>
    <property type="match status" value="1"/>
</dbReference>
<dbReference type="eggNOG" id="COG1357">
    <property type="taxonomic scope" value="Bacteria"/>
</dbReference>
<dbReference type="Proteomes" id="UP000017842">
    <property type="component" value="Unassembled WGS sequence"/>
</dbReference>
<evidence type="ECO:0000256" key="1">
    <source>
        <dbReference type="SAM" id="SignalP"/>
    </source>
</evidence>
<dbReference type="AlphaFoldDB" id="V5DT95"/>
<feature type="chain" id="PRO_5004732074" description="Pentapeptide repeat-containing protein" evidence="1">
    <location>
        <begin position="29"/>
        <end position="256"/>
    </location>
</feature>
<dbReference type="InterPro" id="IPR051082">
    <property type="entry name" value="Pentapeptide-BTB/POZ_domain"/>
</dbReference>
<evidence type="ECO:0000313" key="2">
    <source>
        <dbReference type="EMBL" id="ESS70626.1"/>
    </source>
</evidence>